<feature type="region of interest" description="Disordered" evidence="1">
    <location>
        <begin position="999"/>
        <end position="1107"/>
    </location>
</feature>
<keyword evidence="3" id="KW-1185">Reference proteome</keyword>
<evidence type="ECO:0000313" key="3">
    <source>
        <dbReference type="Proteomes" id="UP000067626"/>
    </source>
</evidence>
<dbReference type="KEGG" id="ccro:CMC5_023280"/>
<evidence type="ECO:0000256" key="1">
    <source>
        <dbReference type="SAM" id="MobiDB-lite"/>
    </source>
</evidence>
<feature type="region of interest" description="Disordered" evidence="1">
    <location>
        <begin position="1"/>
        <end position="63"/>
    </location>
</feature>
<protein>
    <submittedName>
        <fullName evidence="2">Uncharacterized protein</fullName>
    </submittedName>
</protein>
<dbReference type="EMBL" id="CP012159">
    <property type="protein sequence ID" value="AKT38185.1"/>
    <property type="molecule type" value="Genomic_DNA"/>
</dbReference>
<dbReference type="Proteomes" id="UP000067626">
    <property type="component" value="Chromosome"/>
</dbReference>
<dbReference type="OrthoDB" id="5481789at2"/>
<name>A0A0K1EBE9_CHOCO</name>
<evidence type="ECO:0000313" key="2">
    <source>
        <dbReference type="EMBL" id="AKT38185.1"/>
    </source>
</evidence>
<dbReference type="STRING" id="52.CMC5_023280"/>
<proteinExistence type="predicted"/>
<dbReference type="AlphaFoldDB" id="A0A0K1EBE9"/>
<organism evidence="2 3">
    <name type="scientific">Chondromyces crocatus</name>
    <dbReference type="NCBI Taxonomy" id="52"/>
    <lineage>
        <taxon>Bacteria</taxon>
        <taxon>Pseudomonadati</taxon>
        <taxon>Myxococcota</taxon>
        <taxon>Polyangia</taxon>
        <taxon>Polyangiales</taxon>
        <taxon>Polyangiaceae</taxon>
        <taxon>Chondromyces</taxon>
    </lineage>
</organism>
<sequence>MRTVRLSFRPEGSDFTGGGDAYRSRVSPDGVTITPVRHPRQKLPRPDAHAANAPSDAPPQLGAPLTLATTHLARGDRAFQAPSAPRIERDGHLAILHGPDATEHLHNTDEGLSLSYTFANPPEGHGDLTVRLRVGGQRYAGQTPLGHHYRDAATGLGIRVGLATWIDARGTTTPVTVHALPEAGALELHVPADVLAASAYPAVLDPILSPESGLDQPLLGQASGGQRDPAIAGAGDGYLVAWTDTRLALESIFAARVAADGTVLDPYGIHLGPGARPAVAYDGANYLVVQQAATTQTLRGTRISPVNGILDPGGFPIAPATSTTRNPAATFDGTHFVVAWLDAGTRLARVDTAGTVLDPGGLLLDPGLPAYNDGNARAALASDGTNTLVVWQASDRRIHGVRVDPGGVALDVPPLHLGPATPGAIGQRNPAITFDGANYVIAWLDSPSEFSSHRIEATRVTPQGTVLDPAGLLVATEPSIYHYLGNPRAAFDGQNTVVTWTRTEAENPAEQVHRARITPTGTVLDPGGALLSTHANESALAGNGNGTFVVWTDLTTYDRVAGPTLRATRLAPDGTILDTPSRLLATSANGQTQPTLAFDGVNYLVAWTDDRAYDASRRGTDLFATRVTPQGTVLDPSGIAITTDLGFQFAPRAVFDGVNTLVAWWSFPRSLSAHGDHVYTPQYARVSPAGQLLDPIPVSLPLESYDDDHLGVASNGQGTLLAVDSPAGVQGVLVAHDGTHGPVLTFAEYPDNWLGLRPDLTSDGDGYLVVWRFDSRNGPLHGARITAQGQTLDVGGFPITPPGVVAHTTSLGFDGTNYLVVWEQLDIGGGTVFDGDGSVHAARVSPLGDVLDPQGIVITPASNLRADTTALWTNPGSGTLPATTCRAGHCLIAWRHRTTPTDPYAIDLHAAVLSAAGTVSPSFVLSAEPGIEGPPALCAGPVEALVAYSRFDHAPPHGTERVLTRRLGWIPCTTSATCPTGATCEDDVCVTTLATGEGGSAGHGGSGAGGAGQGGAGQGATSGAGGSGAGGSGAGGAGQGGTAGEGGTSGHGGNAGQGGAGEGGTAGEGPGSGTSTSTSTGGNGEAPGDDGSCGCTVPGTSTRSTSTAASSLAALALLAARRRSPLAARR</sequence>
<dbReference type="NCBIfam" id="TIGR03901">
    <property type="entry name" value="MYXO-CTERM"/>
    <property type="match status" value="1"/>
</dbReference>
<reference evidence="2 3" key="1">
    <citation type="submission" date="2015-07" db="EMBL/GenBank/DDBJ databases">
        <title>Genome analysis of myxobacterium Chondromyces crocatus Cm c5 reveals a high potential for natural compound synthesis and the genetic basis for the loss of fruiting body formation.</title>
        <authorList>
            <person name="Zaburannyi N."/>
            <person name="Bunk B."/>
            <person name="Maier J."/>
            <person name="Overmann J."/>
            <person name="Mueller R."/>
        </authorList>
    </citation>
    <scope>NUCLEOTIDE SEQUENCE [LARGE SCALE GENOMIC DNA]</scope>
    <source>
        <strain evidence="2 3">Cm c5</strain>
    </source>
</reference>
<gene>
    <name evidence="2" type="ORF">CMC5_023280</name>
</gene>
<dbReference type="PATRIC" id="fig|52.7.peg.2522"/>
<accession>A0A0K1EBE9</accession>
<dbReference type="RefSeq" id="WP_156338469.1">
    <property type="nucleotide sequence ID" value="NZ_CP012159.1"/>
</dbReference>
<dbReference type="InterPro" id="IPR024038">
    <property type="entry name" value="MYXO-CTERM"/>
</dbReference>
<feature type="compositionally biased region" description="Gly residues" evidence="1">
    <location>
        <begin position="999"/>
        <end position="1072"/>
    </location>
</feature>